<organism evidence="1">
    <name type="scientific">Oceaniferula spumae</name>
    <dbReference type="NCBI Taxonomy" id="2979115"/>
    <lineage>
        <taxon>Bacteria</taxon>
        <taxon>Pseudomonadati</taxon>
        <taxon>Verrucomicrobiota</taxon>
        <taxon>Verrucomicrobiia</taxon>
        <taxon>Verrucomicrobiales</taxon>
        <taxon>Verrucomicrobiaceae</taxon>
        <taxon>Oceaniferula</taxon>
    </lineage>
</organism>
<proteinExistence type="predicted"/>
<protein>
    <submittedName>
        <fullName evidence="1">Uncharacterized protein</fullName>
    </submittedName>
</protein>
<accession>A0AAT9FNW3</accession>
<sequence>MPTLENMDKERHLFLVHSFATYRCSLGVIEHQNLELESCIIVTDRGFTCSDLPKGISTGTISSLGSPNINSVKRVLKQRLGLSRRDREINELLGWHKFHCYIPHTYYDFAHLIVSHPKCTGFSYIEEGLTSYYKPGEIDKAYEPWSFESRVRLLRAIFYGSRLVNQVFFYSNNYKAVYGFCESSFPDWQNKVVLGVDKLFPRKSAQKLPHHPVLVFDALVELGRTSADSLCAALKQFLYDCKVNGVSELSFKLHPSQTKEQSISYVRSILLPCSFIKVQEMPQFVCLEDIFCDYALTVFIFNSASGVYAALSGNNVYSLNSYIEKEDREYSETLGRLPRVYNHLVKPYKSSIQYSGNS</sequence>
<reference evidence="1" key="1">
    <citation type="submission" date="2024-07" db="EMBL/GenBank/DDBJ databases">
        <title>Complete genome sequence of Verrucomicrobiaceae bacterium NT6N.</title>
        <authorList>
            <person name="Huang C."/>
            <person name="Takami H."/>
            <person name="Hamasaki K."/>
        </authorList>
    </citation>
    <scope>NUCLEOTIDE SEQUENCE</scope>
    <source>
        <strain evidence="1">NT6N</strain>
    </source>
</reference>
<dbReference type="AlphaFoldDB" id="A0AAT9FNW3"/>
<gene>
    <name evidence="1" type="ORF">NT6N_26740</name>
</gene>
<dbReference type="EMBL" id="AP026866">
    <property type="protein sequence ID" value="BDS07634.1"/>
    <property type="molecule type" value="Genomic_DNA"/>
</dbReference>
<dbReference type="KEGG" id="osu:NT6N_26740"/>
<name>A0AAT9FNW3_9BACT</name>
<evidence type="ECO:0000313" key="1">
    <source>
        <dbReference type="EMBL" id="BDS07634.1"/>
    </source>
</evidence>